<name>A0A017S4C5_ASPRC</name>
<dbReference type="Proteomes" id="UP000019804">
    <property type="component" value="Unassembled WGS sequence"/>
</dbReference>
<dbReference type="PANTHER" id="PTHR35186:SF4">
    <property type="entry name" value="PRION-INHIBITION AND PROPAGATION HELO DOMAIN-CONTAINING PROTEIN"/>
    <property type="match status" value="1"/>
</dbReference>
<dbReference type="GeneID" id="63697987"/>
<dbReference type="RefSeq" id="XP_040635497.1">
    <property type="nucleotide sequence ID" value="XM_040782863.1"/>
</dbReference>
<dbReference type="EMBL" id="KK088441">
    <property type="protein sequence ID" value="EYE91807.1"/>
    <property type="molecule type" value="Genomic_DNA"/>
</dbReference>
<dbReference type="STRING" id="1388766.A0A017S4C5"/>
<dbReference type="Pfam" id="PF24476">
    <property type="entry name" value="DUF7580"/>
    <property type="match status" value="1"/>
</dbReference>
<keyword evidence="3" id="KW-1185">Reference proteome</keyword>
<accession>A0A017S4C5</accession>
<dbReference type="AlphaFoldDB" id="A0A017S4C5"/>
<dbReference type="InterPro" id="IPR056002">
    <property type="entry name" value="DUF7580"/>
</dbReference>
<protein>
    <recommendedName>
        <fullName evidence="1">DUF7580 domain-containing protein</fullName>
    </recommendedName>
</protein>
<evidence type="ECO:0000313" key="2">
    <source>
        <dbReference type="EMBL" id="EYE91807.1"/>
    </source>
</evidence>
<reference evidence="3" key="1">
    <citation type="journal article" date="2014" name="Nat. Commun.">
        <title>Genomic adaptations of the halophilic Dead Sea filamentous fungus Eurotium rubrum.</title>
        <authorList>
            <person name="Kis-Papo T."/>
            <person name="Weig A.R."/>
            <person name="Riley R."/>
            <person name="Persoh D."/>
            <person name="Salamov A."/>
            <person name="Sun H."/>
            <person name="Lipzen A."/>
            <person name="Wasser S.P."/>
            <person name="Rambold G."/>
            <person name="Grigoriev I.V."/>
            <person name="Nevo E."/>
        </authorList>
    </citation>
    <scope>NUCLEOTIDE SEQUENCE [LARGE SCALE GENOMIC DNA]</scope>
    <source>
        <strain evidence="3">CBS 135680</strain>
    </source>
</reference>
<evidence type="ECO:0000313" key="3">
    <source>
        <dbReference type="Proteomes" id="UP000019804"/>
    </source>
</evidence>
<gene>
    <name evidence="2" type="ORF">EURHEDRAFT_416078</name>
</gene>
<dbReference type="OrthoDB" id="3565018at2759"/>
<evidence type="ECO:0000259" key="1">
    <source>
        <dbReference type="Pfam" id="PF24476"/>
    </source>
</evidence>
<dbReference type="HOGENOM" id="CLU_153323_0_0_1"/>
<sequence>MEPKESLRQPFLLWNVSRPPEAMASSTLSSVIRNEALFPLGLALIELSLCRTITTLRVPEDENPDEEVVLLKVANRCLDHVFLESGTRYGCVVQQCLSWSHTRETNMNNEEFQDTVFRHIISPLLDDVEDFEGRSRNVR</sequence>
<feature type="domain" description="DUF7580" evidence="1">
    <location>
        <begin position="6"/>
        <end position="129"/>
    </location>
</feature>
<proteinExistence type="predicted"/>
<dbReference type="PANTHER" id="PTHR35186">
    <property type="entry name" value="ANK_REP_REGION DOMAIN-CONTAINING PROTEIN"/>
    <property type="match status" value="1"/>
</dbReference>
<organism evidence="2 3">
    <name type="scientific">Aspergillus ruber (strain CBS 135680)</name>
    <dbReference type="NCBI Taxonomy" id="1388766"/>
    <lineage>
        <taxon>Eukaryota</taxon>
        <taxon>Fungi</taxon>
        <taxon>Dikarya</taxon>
        <taxon>Ascomycota</taxon>
        <taxon>Pezizomycotina</taxon>
        <taxon>Eurotiomycetes</taxon>
        <taxon>Eurotiomycetidae</taxon>
        <taxon>Eurotiales</taxon>
        <taxon>Aspergillaceae</taxon>
        <taxon>Aspergillus</taxon>
        <taxon>Aspergillus subgen. Aspergillus</taxon>
    </lineage>
</organism>